<evidence type="ECO:0008006" key="5">
    <source>
        <dbReference type="Google" id="ProtNLM"/>
    </source>
</evidence>
<comment type="caution">
    <text evidence="3">The sequence shown here is derived from an EMBL/GenBank/DDBJ whole genome shotgun (WGS) entry which is preliminary data.</text>
</comment>
<evidence type="ECO:0000313" key="4">
    <source>
        <dbReference type="Proteomes" id="UP001207654"/>
    </source>
</evidence>
<dbReference type="Proteomes" id="UP001207654">
    <property type="component" value="Unassembled WGS sequence"/>
</dbReference>
<keyword evidence="4" id="KW-1185">Reference proteome</keyword>
<dbReference type="Gene3D" id="2.80.10.50">
    <property type="match status" value="2"/>
</dbReference>
<dbReference type="SUPFAM" id="SSF50405">
    <property type="entry name" value="Actin-crosslinking proteins"/>
    <property type="match status" value="2"/>
</dbReference>
<feature type="region of interest" description="Disordered" evidence="1">
    <location>
        <begin position="1"/>
        <end position="21"/>
    </location>
</feature>
<accession>A0ABT4A2U9</accession>
<dbReference type="InterPro" id="IPR008999">
    <property type="entry name" value="Actin-crosslinking"/>
</dbReference>
<gene>
    <name evidence="3" type="ORF">OV287_14460</name>
</gene>
<evidence type="ECO:0000256" key="2">
    <source>
        <dbReference type="SAM" id="SignalP"/>
    </source>
</evidence>
<name>A0ABT4A2U9_9BACT</name>
<dbReference type="RefSeq" id="WP_267534601.1">
    <property type="nucleotide sequence ID" value="NZ_JAPNKA010000001.1"/>
</dbReference>
<sequence>MSFHQPPRHVSSPTRPRHRGGHVRAGLFSALLLLGSTAAAQPSAPPAKPSALNNGSAAEASAYYKKLAKTLNFLTPATVESKANMQEMLNYLGYSELSPEVVEFEAPEKLMGGGSNPPTASAFPYCGKSIELKSWKGDSLNRPNTAQGVTTSTTGAGNLWTAECVGDKVRLKSSKGDFLHRPDSNQGITTWHTGPGNDWTAEFTNGKLMLKSWKGDYLHRPDSAQGVTTYHTGIGNQWTVVEPTSAPAPAFPYCGKSIELKSWKGDSLNRPDTAQGVTSASTGTGNLWTAECVGNKVRLKSSKGDYLHRPDSAQGITTWHTGPGNDWTAESTNGKLMLKSWKGDYLHRPDSAQGVTTYHTGIGNQWTVVEPTSGGTTPPPRQKGDILVSRFFAPKIVNFAVAPEKRNIGWRRLVRINSRPNSEAAKHHVQSAWILFNHFTSPPVHSPYGGTPPTEQLKDSPWGKVKIVTPGNMKNGSVNTQVALVTHCKATKEECAEVDSIYWVDFGPSDKGYKLSYQLDAFFDAGNLVAAGDTAGAAPYFVPNGCDTCHGSLKGQAILNLLDTDHWMDRLTDGDFPALARPDAPAVLFDAGKDTKSPQYAAAFDIIRTLNREIADMARRINNQSFQLAATDKWLQLHQSSVQPEPDLITRGFEFANLNHPLHSTRKPTPTPLKWTSKAEDKELVGLLNKYCYRCHGAIRFDVFSKDLVADQTSPMLDRIDPNPAQAKIVGFQMPPDRELPAKDKQRLLDLLDQLDQETH</sequence>
<dbReference type="EMBL" id="JAPNKA010000001">
    <property type="protein sequence ID" value="MCY1075681.1"/>
    <property type="molecule type" value="Genomic_DNA"/>
</dbReference>
<protein>
    <recommendedName>
        <fullName evidence="5">Cytochrome c domain-containing protein</fullName>
    </recommendedName>
</protein>
<proteinExistence type="predicted"/>
<feature type="chain" id="PRO_5045839924" description="Cytochrome c domain-containing protein" evidence="2">
    <location>
        <begin position="41"/>
        <end position="760"/>
    </location>
</feature>
<keyword evidence="2" id="KW-0732">Signal</keyword>
<feature type="signal peptide" evidence="2">
    <location>
        <begin position="1"/>
        <end position="40"/>
    </location>
</feature>
<evidence type="ECO:0000256" key="1">
    <source>
        <dbReference type="SAM" id="MobiDB-lite"/>
    </source>
</evidence>
<organism evidence="3 4">
    <name type="scientific">Archangium lansingense</name>
    <dbReference type="NCBI Taxonomy" id="2995310"/>
    <lineage>
        <taxon>Bacteria</taxon>
        <taxon>Pseudomonadati</taxon>
        <taxon>Myxococcota</taxon>
        <taxon>Myxococcia</taxon>
        <taxon>Myxococcales</taxon>
        <taxon>Cystobacterineae</taxon>
        <taxon>Archangiaceae</taxon>
        <taxon>Archangium</taxon>
    </lineage>
</organism>
<evidence type="ECO:0000313" key="3">
    <source>
        <dbReference type="EMBL" id="MCY1075681.1"/>
    </source>
</evidence>
<reference evidence="3 4" key="1">
    <citation type="submission" date="2022-11" db="EMBL/GenBank/DDBJ databases">
        <title>Minimal conservation of predation-associated metabolite biosynthetic gene clusters underscores biosynthetic potential of Myxococcota including descriptions for ten novel species: Archangium lansinium sp. nov., Myxococcus landrumus sp. nov., Nannocystis bai.</title>
        <authorList>
            <person name="Ahearne A."/>
            <person name="Stevens C."/>
            <person name="Phillips K."/>
        </authorList>
    </citation>
    <scope>NUCLEOTIDE SEQUENCE [LARGE SCALE GENOMIC DNA]</scope>
    <source>
        <strain evidence="3 4">MIWBW</strain>
    </source>
</reference>